<proteinExistence type="predicted"/>
<evidence type="ECO:0000313" key="1">
    <source>
        <dbReference type="EMBL" id="OGC23800.1"/>
    </source>
</evidence>
<dbReference type="Proteomes" id="UP000178417">
    <property type="component" value="Unassembled WGS sequence"/>
</dbReference>
<dbReference type="STRING" id="1802579.A2310_04195"/>
<protein>
    <submittedName>
        <fullName evidence="1">Uncharacterized protein</fullName>
    </submittedName>
</protein>
<dbReference type="EMBL" id="MEUB01000014">
    <property type="protein sequence ID" value="OGC23800.1"/>
    <property type="molecule type" value="Genomic_DNA"/>
</dbReference>
<comment type="caution">
    <text evidence="1">The sequence shown here is derived from an EMBL/GenBank/DDBJ whole genome shotgun (WGS) entry which is preliminary data.</text>
</comment>
<reference evidence="1 2" key="1">
    <citation type="journal article" date="2016" name="Nat. Commun.">
        <title>Thousands of microbial genomes shed light on interconnected biogeochemical processes in an aquifer system.</title>
        <authorList>
            <person name="Anantharaman K."/>
            <person name="Brown C.T."/>
            <person name="Hug L.A."/>
            <person name="Sharon I."/>
            <person name="Castelle C.J."/>
            <person name="Probst A.J."/>
            <person name="Thomas B.C."/>
            <person name="Singh A."/>
            <person name="Wilkins M.J."/>
            <person name="Karaoz U."/>
            <person name="Brodie E.L."/>
            <person name="Williams K.H."/>
            <person name="Hubbard S.S."/>
            <person name="Banfield J.F."/>
        </authorList>
    </citation>
    <scope>NUCLEOTIDE SEQUENCE [LARGE SCALE GENOMIC DNA]</scope>
</reference>
<organism evidence="1 2">
    <name type="scientific">candidate division WOR-1 bacterium RIFOXYB2_FULL_37_13</name>
    <dbReference type="NCBI Taxonomy" id="1802579"/>
    <lineage>
        <taxon>Bacteria</taxon>
        <taxon>Bacillati</taxon>
        <taxon>Saganbacteria</taxon>
    </lineage>
</organism>
<sequence length="107" mass="12238">MEMDLQEHRWSSKREILPFLSKEKELEEKEIKKIELFEAGLKNEIKKADTVDDAVTKIVRMALAAEFTPSFVKAKGVDAMIKTIVSGIMSDNTLRKQALLIIDRFAK</sequence>
<gene>
    <name evidence="1" type="ORF">A2310_04195</name>
</gene>
<dbReference type="AlphaFoldDB" id="A0A1F4STP3"/>
<name>A0A1F4STP3_UNCSA</name>
<accession>A0A1F4STP3</accession>
<evidence type="ECO:0000313" key="2">
    <source>
        <dbReference type="Proteomes" id="UP000178417"/>
    </source>
</evidence>